<accession>A0ABC9SCH4</accession>
<proteinExistence type="predicted"/>
<sequence length="54" mass="6397">MIKKNAKKYLLLRMGAPYQNLSQNVGTIAAIREDSDKIEWFWDTLLEICNFYDK</sequence>
<reference evidence="1 2" key="1">
    <citation type="submission" date="2013-01" db="EMBL/GenBank/DDBJ databases">
        <authorList>
            <person name="Harkins D.M."/>
            <person name="Durkin A.S."/>
            <person name="Brinkac L.M."/>
            <person name="Haft D.H."/>
            <person name="Selengut J.D."/>
            <person name="Sanka R."/>
            <person name="DePew J."/>
            <person name="Purushe J."/>
            <person name="Hartskeerl R.A."/>
            <person name="Ahmed A."/>
            <person name="van der Linden H."/>
            <person name="Goris M.G.A."/>
            <person name="Vinetz J.M."/>
            <person name="Sutton G.G."/>
            <person name="Nierman W.C."/>
            <person name="Fouts D.E."/>
        </authorList>
    </citation>
    <scope>NUCLEOTIDE SEQUENCE [LARGE SCALE GENOMIC DNA]</scope>
    <source>
        <strain evidence="1 2">Brem 328</strain>
    </source>
</reference>
<name>A0ABC9SCH4_LEPBO</name>
<protein>
    <submittedName>
        <fullName evidence="1">Uncharacterized protein</fullName>
    </submittedName>
</protein>
<organism evidence="1 2">
    <name type="scientific">Leptospira borgpetersenii str. Brem 328</name>
    <dbReference type="NCBI Taxonomy" id="1049780"/>
    <lineage>
        <taxon>Bacteria</taxon>
        <taxon>Pseudomonadati</taxon>
        <taxon>Spirochaetota</taxon>
        <taxon>Spirochaetia</taxon>
        <taxon>Leptospirales</taxon>
        <taxon>Leptospiraceae</taxon>
        <taxon>Leptospira</taxon>
    </lineage>
</organism>
<dbReference type="AlphaFoldDB" id="A0ABC9SCH4"/>
<evidence type="ECO:0000313" key="2">
    <source>
        <dbReference type="Proteomes" id="UP000012166"/>
    </source>
</evidence>
<gene>
    <name evidence="1" type="ORF">LEP1GSC056_3491</name>
</gene>
<dbReference type="EMBL" id="AHMS02000046">
    <property type="protein sequence ID" value="EMN15483.1"/>
    <property type="molecule type" value="Genomic_DNA"/>
</dbReference>
<comment type="caution">
    <text evidence="1">The sequence shown here is derived from an EMBL/GenBank/DDBJ whole genome shotgun (WGS) entry which is preliminary data.</text>
</comment>
<evidence type="ECO:0000313" key="1">
    <source>
        <dbReference type="EMBL" id="EMN15483.1"/>
    </source>
</evidence>
<dbReference type="Proteomes" id="UP000012166">
    <property type="component" value="Unassembled WGS sequence"/>
</dbReference>